<sequence>MFKETSFNCTFGSFTESAEPISLTSTSSIKSATSSSKRRVTFPSKTRESRITICTFVLICLLGIYREDLGF</sequence>
<dbReference type="Proteomes" id="UP000447434">
    <property type="component" value="Chromosome 1"/>
</dbReference>
<evidence type="ECO:0000313" key="1">
    <source>
        <dbReference type="EMBL" id="KAE9621449.1"/>
    </source>
</evidence>
<organism evidence="1 2">
    <name type="scientific">Lupinus albus</name>
    <name type="common">White lupine</name>
    <name type="synonym">Lupinus termis</name>
    <dbReference type="NCBI Taxonomy" id="3870"/>
    <lineage>
        <taxon>Eukaryota</taxon>
        <taxon>Viridiplantae</taxon>
        <taxon>Streptophyta</taxon>
        <taxon>Embryophyta</taxon>
        <taxon>Tracheophyta</taxon>
        <taxon>Spermatophyta</taxon>
        <taxon>Magnoliopsida</taxon>
        <taxon>eudicotyledons</taxon>
        <taxon>Gunneridae</taxon>
        <taxon>Pentapetalae</taxon>
        <taxon>rosids</taxon>
        <taxon>fabids</taxon>
        <taxon>Fabales</taxon>
        <taxon>Fabaceae</taxon>
        <taxon>Papilionoideae</taxon>
        <taxon>50 kb inversion clade</taxon>
        <taxon>genistoids sensu lato</taxon>
        <taxon>core genistoids</taxon>
        <taxon>Genisteae</taxon>
        <taxon>Lupinus</taxon>
    </lineage>
</organism>
<evidence type="ECO:0000313" key="2">
    <source>
        <dbReference type="Proteomes" id="UP000447434"/>
    </source>
</evidence>
<gene>
    <name evidence="1" type="ORF">Lalb_Chr01g0013811</name>
</gene>
<comment type="caution">
    <text evidence="1">The sequence shown here is derived from an EMBL/GenBank/DDBJ whole genome shotgun (WGS) entry which is preliminary data.</text>
</comment>
<dbReference type="EMBL" id="WOCE01000001">
    <property type="protein sequence ID" value="KAE9621449.1"/>
    <property type="molecule type" value="Genomic_DNA"/>
</dbReference>
<name>A0A6A4R5V9_LUPAL</name>
<dbReference type="AlphaFoldDB" id="A0A6A4R5V9"/>
<reference evidence="2" key="1">
    <citation type="journal article" date="2020" name="Nat. Commun.">
        <title>Genome sequence of the cluster root forming white lupin.</title>
        <authorList>
            <person name="Hufnagel B."/>
            <person name="Marques A."/>
            <person name="Soriano A."/>
            <person name="Marques L."/>
            <person name="Divol F."/>
            <person name="Doumas P."/>
            <person name="Sallet E."/>
            <person name="Mancinotti D."/>
            <person name="Carrere S."/>
            <person name="Marande W."/>
            <person name="Arribat S."/>
            <person name="Keller J."/>
            <person name="Huneau C."/>
            <person name="Blein T."/>
            <person name="Aime D."/>
            <person name="Laguerre M."/>
            <person name="Taylor J."/>
            <person name="Schubert V."/>
            <person name="Nelson M."/>
            <person name="Geu-Flores F."/>
            <person name="Crespi M."/>
            <person name="Gallardo-Guerrero K."/>
            <person name="Delaux P.-M."/>
            <person name="Salse J."/>
            <person name="Berges H."/>
            <person name="Guyot R."/>
            <person name="Gouzy J."/>
            <person name="Peret B."/>
        </authorList>
    </citation>
    <scope>NUCLEOTIDE SEQUENCE [LARGE SCALE GENOMIC DNA]</scope>
    <source>
        <strain evidence="2">cv. Amiga</strain>
    </source>
</reference>
<keyword evidence="2" id="KW-1185">Reference proteome</keyword>
<proteinExistence type="predicted"/>
<accession>A0A6A4R5V9</accession>
<protein>
    <submittedName>
        <fullName evidence="1">Uncharacterized protein</fullName>
    </submittedName>
</protein>